<comment type="caution">
    <text evidence="6">The sequence shown here is derived from an EMBL/GenBank/DDBJ whole genome shotgun (WGS) entry which is preliminary data.</text>
</comment>
<dbReference type="PANTHER" id="PTHR35603:SF2">
    <property type="entry name" value="OUTER MEMBRANE LIPOPROTEIN"/>
    <property type="match status" value="1"/>
</dbReference>
<protein>
    <submittedName>
        <fullName evidence="6">Glycine zipper 2TM domain-containing protein</fullName>
    </submittedName>
</protein>
<evidence type="ECO:0000256" key="3">
    <source>
        <dbReference type="SAM" id="MobiDB-lite"/>
    </source>
</evidence>
<evidence type="ECO:0000256" key="4">
    <source>
        <dbReference type="SAM" id="SignalP"/>
    </source>
</evidence>
<organism evidence="6 7">
    <name type="scientific">Ramlibacter cellulosilyticus</name>
    <dbReference type="NCBI Taxonomy" id="2764187"/>
    <lineage>
        <taxon>Bacteria</taxon>
        <taxon>Pseudomonadati</taxon>
        <taxon>Pseudomonadota</taxon>
        <taxon>Betaproteobacteria</taxon>
        <taxon>Burkholderiales</taxon>
        <taxon>Comamonadaceae</taxon>
        <taxon>Ramlibacter</taxon>
    </lineage>
</organism>
<dbReference type="PANTHER" id="PTHR35603">
    <property type="match status" value="1"/>
</dbReference>
<keyword evidence="7" id="KW-1185">Reference proteome</keyword>
<feature type="region of interest" description="Disordered" evidence="3">
    <location>
        <begin position="21"/>
        <end position="41"/>
    </location>
</feature>
<evidence type="ECO:0000259" key="5">
    <source>
        <dbReference type="Pfam" id="PF05433"/>
    </source>
</evidence>
<accession>A0A923MUR6</accession>
<dbReference type="AlphaFoldDB" id="A0A923MUR6"/>
<evidence type="ECO:0000256" key="2">
    <source>
        <dbReference type="ARBA" id="ARBA00023136"/>
    </source>
</evidence>
<dbReference type="EMBL" id="JACORT010000010">
    <property type="protein sequence ID" value="MBC5785391.1"/>
    <property type="molecule type" value="Genomic_DNA"/>
</dbReference>
<dbReference type="RefSeq" id="WP_187078137.1">
    <property type="nucleotide sequence ID" value="NZ_JACORT010000010.1"/>
</dbReference>
<sequence>MRSSFILLAAAAVLAAPAARADRDDHHHGHGHGHGHGKHKEEYWDGNCKVERKWKHGEYEEKRKCKAPERVVIVQPQPQPQVVYVYPPWMHRQHNEVTYVPQYQPQRVVTGASYCNSETVGQVLGGVVGGALGSQIGKGNGRTAATIGGAIAGVLVGGDVGRRMDAGNQACVGQVLEVAPVNHRVQWVEGPSTYVVVPARAVMRQGTYCRPYTVEVRGPYGTQRSNGTACRRGDGVWIAA</sequence>
<evidence type="ECO:0000313" key="7">
    <source>
        <dbReference type="Proteomes" id="UP000608513"/>
    </source>
</evidence>
<dbReference type="InterPro" id="IPR008816">
    <property type="entry name" value="Gly_zipper_2TM_dom"/>
</dbReference>
<feature type="chain" id="PRO_5037517791" evidence="4">
    <location>
        <begin position="22"/>
        <end position="240"/>
    </location>
</feature>
<evidence type="ECO:0000313" key="6">
    <source>
        <dbReference type="EMBL" id="MBC5785391.1"/>
    </source>
</evidence>
<dbReference type="Proteomes" id="UP000608513">
    <property type="component" value="Unassembled WGS sequence"/>
</dbReference>
<keyword evidence="4" id="KW-0732">Signal</keyword>
<dbReference type="GO" id="GO:0019867">
    <property type="term" value="C:outer membrane"/>
    <property type="evidence" value="ECO:0007669"/>
    <property type="project" value="InterPro"/>
</dbReference>
<comment type="subcellular location">
    <subcellularLocation>
        <location evidence="1">Membrane</location>
    </subcellularLocation>
</comment>
<reference evidence="6" key="1">
    <citation type="submission" date="2020-08" db="EMBL/GenBank/DDBJ databases">
        <title>Ramlibacter sp. USB13 16S ribosomal RNA gene genome sequencing and assembly.</title>
        <authorList>
            <person name="Kang M."/>
        </authorList>
    </citation>
    <scope>NUCLEOTIDE SEQUENCE</scope>
    <source>
        <strain evidence="6">USB13</strain>
    </source>
</reference>
<feature type="compositionally biased region" description="Basic residues" evidence="3">
    <location>
        <begin position="28"/>
        <end position="38"/>
    </location>
</feature>
<dbReference type="InterPro" id="IPR051407">
    <property type="entry name" value="Bact_OM_lipoprot/Surf_antigen"/>
</dbReference>
<keyword evidence="2" id="KW-0472">Membrane</keyword>
<name>A0A923MUR6_9BURK</name>
<proteinExistence type="predicted"/>
<dbReference type="Pfam" id="PF05433">
    <property type="entry name" value="Rick_17kDa_Anti"/>
    <property type="match status" value="1"/>
</dbReference>
<evidence type="ECO:0000256" key="1">
    <source>
        <dbReference type="ARBA" id="ARBA00004370"/>
    </source>
</evidence>
<gene>
    <name evidence="6" type="ORF">H8N03_20760</name>
</gene>
<feature type="signal peptide" evidence="4">
    <location>
        <begin position="1"/>
        <end position="21"/>
    </location>
</feature>
<feature type="domain" description="Glycine zipper 2TM" evidence="5">
    <location>
        <begin position="121"/>
        <end position="161"/>
    </location>
</feature>